<name>A0A0N1IHX1_LEPSE</name>
<protein>
    <submittedName>
        <fullName evidence="1">Uncharacterized protein</fullName>
    </submittedName>
</protein>
<comment type="caution">
    <text evidence="1">The sequence shown here is derived from an EMBL/GenBank/DDBJ whole genome shotgun (WGS) entry which is preliminary data.</text>
</comment>
<proteinExistence type="predicted"/>
<dbReference type="Proteomes" id="UP000038009">
    <property type="component" value="Unassembled WGS sequence"/>
</dbReference>
<dbReference type="EMBL" id="LJSK01000368">
    <property type="protein sequence ID" value="KPI83484.1"/>
    <property type="molecule type" value="Genomic_DNA"/>
</dbReference>
<keyword evidence="2" id="KW-1185">Reference proteome</keyword>
<evidence type="ECO:0000313" key="1">
    <source>
        <dbReference type="EMBL" id="KPI83484.1"/>
    </source>
</evidence>
<dbReference type="VEuPathDB" id="TriTrypDB:Lsey_0368_0020"/>
<organism evidence="1 2">
    <name type="scientific">Leptomonas seymouri</name>
    <dbReference type="NCBI Taxonomy" id="5684"/>
    <lineage>
        <taxon>Eukaryota</taxon>
        <taxon>Discoba</taxon>
        <taxon>Euglenozoa</taxon>
        <taxon>Kinetoplastea</taxon>
        <taxon>Metakinetoplastina</taxon>
        <taxon>Trypanosomatida</taxon>
        <taxon>Trypanosomatidae</taxon>
        <taxon>Leishmaniinae</taxon>
        <taxon>Leptomonas</taxon>
    </lineage>
</organism>
<accession>A0A0N1IHX1</accession>
<gene>
    <name evidence="1" type="ORF">ABL78_7479</name>
</gene>
<sequence length="480" mass="50611">MFVRIRGKGACPENSQAAVMHIRGFRHTHSSAPPRSFYVLISTSTAVTHREGASSSPTAAAAPPSVEMRPFKFPLFPVGVHAAALTEAQARVMTSEADSKLSALDNEVARMVWKETWNLYDILYDEVPLLPWTEAESGSATATALAETVEGELRLLAESTGKVTLAQLESLKGQTDDFELASGRAGNRQVVVCPHYYSSAALPEGTFSEIQTETHPTTVSAHGPVMVIDLKDLSVSVAGGKAMVNIAWYTAFAAMQPDSALLRCRAVVVRLPYGAVPTYANALESSTPASPTMADAFVEAVDFIGEHIAAVRHAMVRELGSKSAGLAQACAPAPPVLVVGSAPEAMGACLHALMASSSSSSSPAGVTAPSDVVVFYGDHLIRGAEDGDIQVHELGARKGAEYKSIAEACACALTVETVLVPLKALLEGGEEPWDPYTLRERQRLNFCPCCGSCGHEAGDGEADLDHSHGHGHGSHHEAGM</sequence>
<dbReference type="OrthoDB" id="273174at2759"/>
<dbReference type="AlphaFoldDB" id="A0A0N1IHX1"/>
<dbReference type="OMA" id="WNLYDIL"/>
<reference evidence="1 2" key="1">
    <citation type="journal article" date="2015" name="PLoS Pathog.">
        <title>Leptomonas seymouri: Adaptations to the Dixenous Life Cycle Analyzed by Genome Sequencing, Transcriptome Profiling and Co-infection with Leishmania donovani.</title>
        <authorList>
            <person name="Kraeva N."/>
            <person name="Butenko A."/>
            <person name="Hlavacova J."/>
            <person name="Kostygov A."/>
            <person name="Myskova J."/>
            <person name="Grybchuk D."/>
            <person name="Lestinova T."/>
            <person name="Votypka J."/>
            <person name="Volf P."/>
            <person name="Opperdoes F."/>
            <person name="Flegontov P."/>
            <person name="Lukes J."/>
            <person name="Yurchenko V."/>
        </authorList>
    </citation>
    <scope>NUCLEOTIDE SEQUENCE [LARGE SCALE GENOMIC DNA]</scope>
    <source>
        <strain evidence="1 2">ATCC 30220</strain>
    </source>
</reference>
<evidence type="ECO:0000313" key="2">
    <source>
        <dbReference type="Proteomes" id="UP000038009"/>
    </source>
</evidence>